<dbReference type="EMBL" id="OU015568">
    <property type="protein sequence ID" value="CAG5080792.1"/>
    <property type="molecule type" value="Genomic_DNA"/>
</dbReference>
<proteinExistence type="predicted"/>
<name>A0ABN7RLX7_OIKDI</name>
<feature type="compositionally biased region" description="Basic and acidic residues" evidence="1">
    <location>
        <begin position="229"/>
        <end position="240"/>
    </location>
</feature>
<feature type="region of interest" description="Disordered" evidence="1">
    <location>
        <begin position="372"/>
        <end position="441"/>
    </location>
</feature>
<dbReference type="PANTHER" id="PTHR21517">
    <property type="entry name" value="APICAL JUNCTION COMPONENT 1 HOMOLOG"/>
    <property type="match status" value="1"/>
</dbReference>
<protein>
    <submittedName>
        <fullName evidence="3">Oidioi.mRNA.OKI2018_I69.PAR.g9706.t2.cds</fullName>
    </submittedName>
</protein>
<reference evidence="3 4" key="1">
    <citation type="submission" date="2021-04" db="EMBL/GenBank/DDBJ databases">
        <authorList>
            <person name="Bliznina A."/>
        </authorList>
    </citation>
    <scope>NUCLEOTIDE SEQUENCE [LARGE SCALE GENOMIC DNA]</scope>
</reference>
<accession>A0ABN7RLX7</accession>
<evidence type="ECO:0000313" key="3">
    <source>
        <dbReference type="EMBL" id="CAG5080792.1"/>
    </source>
</evidence>
<feature type="compositionally biased region" description="Polar residues" evidence="1">
    <location>
        <begin position="283"/>
        <end position="319"/>
    </location>
</feature>
<dbReference type="SUPFAM" id="SSF144232">
    <property type="entry name" value="HIT/MYND zinc finger-like"/>
    <property type="match status" value="1"/>
</dbReference>
<feature type="compositionally biased region" description="Polar residues" evidence="1">
    <location>
        <begin position="372"/>
        <end position="404"/>
    </location>
</feature>
<feature type="compositionally biased region" description="Polar residues" evidence="1">
    <location>
        <begin position="199"/>
        <end position="211"/>
    </location>
</feature>
<dbReference type="Pfam" id="PF26649">
    <property type="entry name" value="Ajm-1"/>
    <property type="match status" value="1"/>
</dbReference>
<evidence type="ECO:0000259" key="2">
    <source>
        <dbReference type="Pfam" id="PF26649"/>
    </source>
</evidence>
<gene>
    <name evidence="3" type="ORF">OKIOD_LOCUS1264</name>
</gene>
<dbReference type="PANTHER" id="PTHR21517:SF3">
    <property type="entry name" value="APICAL JUNCTION COMPONENT 1 HOMOLOG"/>
    <property type="match status" value="1"/>
</dbReference>
<feature type="region of interest" description="Disordered" evidence="1">
    <location>
        <begin position="32"/>
        <end position="55"/>
    </location>
</feature>
<organism evidence="3 4">
    <name type="scientific">Oikopleura dioica</name>
    <name type="common">Tunicate</name>
    <dbReference type="NCBI Taxonomy" id="34765"/>
    <lineage>
        <taxon>Eukaryota</taxon>
        <taxon>Metazoa</taxon>
        <taxon>Chordata</taxon>
        <taxon>Tunicata</taxon>
        <taxon>Appendicularia</taxon>
        <taxon>Copelata</taxon>
        <taxon>Oikopleuridae</taxon>
        <taxon>Oikopleura</taxon>
    </lineage>
</organism>
<feature type="region of interest" description="Disordered" evidence="1">
    <location>
        <begin position="187"/>
        <end position="356"/>
    </location>
</feature>
<evidence type="ECO:0000256" key="1">
    <source>
        <dbReference type="SAM" id="MobiDB-lite"/>
    </source>
</evidence>
<sequence length="656" mass="73040">MYYSLGRNGKIYCPKPFDERTYVSTWKSMTLPMPKKNKEENPSPASAAPASGLIRTAKDIYASTTTSTMPSFKLYRHEPQNKELAEKVRKIVKQSPMGAGGSKERAGRSQRSAAQRLLDQRRSTGQGQKFRPPSRSKSVGDGIEKQSPFQALPPAAEFKSVENLPKEIRDKFDPTFAKELHTIVRQKSQRRELFGFSDPTAQKNANASNPDLFSEIENSFKSSTPRSPRRSDSEIIERATMRSKTSQKPSPENRKSAHEALFPGYRTLPSTSAPKSDPLFANGNFNGTNNSAKGANYSSLGNLKKSNFSSKTSLVSSEYDNVKKSPRQAMKTTEPKTSNRPTHRSDQPPPRTSNDNVTLLAQSSLMKLLNRSQGNTDKSSTGGHSHQSSKSDLENSTPPSSNPISRRPKSGADYSTPAVMRTNVRPSQKAENTDNRVSTISSNGGAGRMFCVSSREPMLICRNSACSNQATLKQAKAQYKSCRYCVTFYCTKECRAEHWHKHKDKCVYAKAASLAKLILHQINHSQLMMHSLSKIVAKEERSKGRGAVRVVVSSIKEAEEFVLRGFAALSMTPQYLPQSELDPEMSAIADKYSLDDEILVDVMLRITNMEKLAHSRPYRTNSDFVSTGSRMKRPQDRFVEIRKGHTSSTLQKVVQV</sequence>
<feature type="compositionally biased region" description="Polar residues" evidence="1">
    <location>
        <begin position="424"/>
        <end position="441"/>
    </location>
</feature>
<feature type="compositionally biased region" description="Low complexity" evidence="1">
    <location>
        <begin position="42"/>
        <end position="51"/>
    </location>
</feature>
<dbReference type="Proteomes" id="UP001158576">
    <property type="component" value="Chromosome PAR"/>
</dbReference>
<feature type="region of interest" description="Disordered" evidence="1">
    <location>
        <begin position="85"/>
        <end position="164"/>
    </location>
</feature>
<keyword evidence="4" id="KW-1185">Reference proteome</keyword>
<feature type="domain" description="Apical junction molecule ajm1 alpha/beta" evidence="2">
    <location>
        <begin position="508"/>
        <end position="585"/>
    </location>
</feature>
<dbReference type="InterPro" id="IPR058586">
    <property type="entry name" value="Ajm-1"/>
</dbReference>
<evidence type="ECO:0000313" key="4">
    <source>
        <dbReference type="Proteomes" id="UP001158576"/>
    </source>
</evidence>
<dbReference type="InterPro" id="IPR038825">
    <property type="entry name" value="Apical_junction"/>
</dbReference>